<sequence length="89" mass="9954">MQSLLLVSLALFSLLFGASEACDDYSACQCYVQLTGQLDYEASRKACEKWGAGTHWEPFTEAKGFVRITLFSDDSSAQCREADDRWNTV</sequence>
<evidence type="ECO:0000313" key="2">
    <source>
        <dbReference type="EMBL" id="KAF2769592.1"/>
    </source>
</evidence>
<organism evidence="2 3">
    <name type="scientific">Teratosphaeria nubilosa</name>
    <dbReference type="NCBI Taxonomy" id="161662"/>
    <lineage>
        <taxon>Eukaryota</taxon>
        <taxon>Fungi</taxon>
        <taxon>Dikarya</taxon>
        <taxon>Ascomycota</taxon>
        <taxon>Pezizomycotina</taxon>
        <taxon>Dothideomycetes</taxon>
        <taxon>Dothideomycetidae</taxon>
        <taxon>Mycosphaerellales</taxon>
        <taxon>Teratosphaeriaceae</taxon>
        <taxon>Teratosphaeria</taxon>
    </lineage>
</organism>
<evidence type="ECO:0000256" key="1">
    <source>
        <dbReference type="SAM" id="SignalP"/>
    </source>
</evidence>
<proteinExistence type="predicted"/>
<gene>
    <name evidence="2" type="ORF">EJ03DRAFT_89324</name>
</gene>
<dbReference type="Proteomes" id="UP000799436">
    <property type="component" value="Unassembled WGS sequence"/>
</dbReference>
<feature type="signal peptide" evidence="1">
    <location>
        <begin position="1"/>
        <end position="21"/>
    </location>
</feature>
<protein>
    <recommendedName>
        <fullName evidence="4">Extracellular membrane protein CFEM domain-containing protein</fullName>
    </recommendedName>
</protein>
<reference evidence="2" key="1">
    <citation type="journal article" date="2020" name="Stud. Mycol.">
        <title>101 Dothideomycetes genomes: a test case for predicting lifestyles and emergence of pathogens.</title>
        <authorList>
            <person name="Haridas S."/>
            <person name="Albert R."/>
            <person name="Binder M."/>
            <person name="Bloem J."/>
            <person name="Labutti K."/>
            <person name="Salamov A."/>
            <person name="Andreopoulos B."/>
            <person name="Baker S."/>
            <person name="Barry K."/>
            <person name="Bills G."/>
            <person name="Bluhm B."/>
            <person name="Cannon C."/>
            <person name="Castanera R."/>
            <person name="Culley D."/>
            <person name="Daum C."/>
            <person name="Ezra D."/>
            <person name="Gonzalez J."/>
            <person name="Henrissat B."/>
            <person name="Kuo A."/>
            <person name="Liang C."/>
            <person name="Lipzen A."/>
            <person name="Lutzoni F."/>
            <person name="Magnuson J."/>
            <person name="Mondo S."/>
            <person name="Nolan M."/>
            <person name="Ohm R."/>
            <person name="Pangilinan J."/>
            <person name="Park H.-J."/>
            <person name="Ramirez L."/>
            <person name="Alfaro M."/>
            <person name="Sun H."/>
            <person name="Tritt A."/>
            <person name="Yoshinaga Y."/>
            <person name="Zwiers L.-H."/>
            <person name="Turgeon B."/>
            <person name="Goodwin S."/>
            <person name="Spatafora J."/>
            <person name="Crous P."/>
            <person name="Grigoriev I."/>
        </authorList>
    </citation>
    <scope>NUCLEOTIDE SEQUENCE</scope>
    <source>
        <strain evidence="2">CBS 116005</strain>
    </source>
</reference>
<name>A0A6G1LAH9_9PEZI</name>
<keyword evidence="1" id="KW-0732">Signal</keyword>
<accession>A0A6G1LAH9</accession>
<dbReference type="AlphaFoldDB" id="A0A6G1LAH9"/>
<evidence type="ECO:0008006" key="4">
    <source>
        <dbReference type="Google" id="ProtNLM"/>
    </source>
</evidence>
<feature type="chain" id="PRO_5026114705" description="Extracellular membrane protein CFEM domain-containing protein" evidence="1">
    <location>
        <begin position="22"/>
        <end position="89"/>
    </location>
</feature>
<dbReference type="EMBL" id="ML995832">
    <property type="protein sequence ID" value="KAF2769592.1"/>
    <property type="molecule type" value="Genomic_DNA"/>
</dbReference>
<keyword evidence="3" id="KW-1185">Reference proteome</keyword>
<evidence type="ECO:0000313" key="3">
    <source>
        <dbReference type="Proteomes" id="UP000799436"/>
    </source>
</evidence>